<gene>
    <name evidence="11" type="ORF">BD293_2844</name>
</gene>
<evidence type="ECO:0000313" key="11">
    <source>
        <dbReference type="EMBL" id="TQM94177.1"/>
    </source>
</evidence>
<evidence type="ECO:0000313" key="12">
    <source>
        <dbReference type="Proteomes" id="UP000320582"/>
    </source>
</evidence>
<dbReference type="InterPro" id="IPR055348">
    <property type="entry name" value="DctQ"/>
</dbReference>
<comment type="caution">
    <text evidence="11">The sequence shown here is derived from an EMBL/GenBank/DDBJ whole genome shotgun (WGS) entry which is preliminary data.</text>
</comment>
<dbReference type="EMBL" id="VFPT01000001">
    <property type="protein sequence ID" value="TQM94177.1"/>
    <property type="molecule type" value="Genomic_DNA"/>
</dbReference>
<dbReference type="PANTHER" id="PTHR35011:SF10">
    <property type="entry name" value="TRAP TRANSPORTER SMALL PERMEASE PROTEIN"/>
    <property type="match status" value="1"/>
</dbReference>
<dbReference type="GO" id="GO:0005886">
    <property type="term" value="C:plasma membrane"/>
    <property type="evidence" value="ECO:0007669"/>
    <property type="project" value="UniProtKB-SubCell"/>
</dbReference>
<keyword evidence="5 9" id="KW-0812">Transmembrane</keyword>
<sequence>MLKLIDRAAKTVEWLVVGLAALGALIIVVQMLWISYGVFMRYAIGRPDRMVTEATALLLFPVALLGLAYAMREDSYPRVTLLTDALKPGLQKLILLFNGLIMLLIGIFFSITTVNATIRAFNSGSSSEILNWPRYLFWGVAAASLTVFTLYASLRLVQIALRPAPVAEPSPEKDSPDGMV</sequence>
<keyword evidence="7 9" id="KW-0472">Membrane</keyword>
<comment type="similarity">
    <text evidence="8 9">Belongs to the TRAP transporter small permease family.</text>
</comment>
<feature type="transmembrane region" description="Helical" evidence="9">
    <location>
        <begin position="93"/>
        <end position="115"/>
    </location>
</feature>
<feature type="transmembrane region" description="Helical" evidence="9">
    <location>
        <begin position="135"/>
        <end position="154"/>
    </location>
</feature>
<evidence type="ECO:0000256" key="9">
    <source>
        <dbReference type="RuleBase" id="RU369079"/>
    </source>
</evidence>
<feature type="transmembrane region" description="Helical" evidence="9">
    <location>
        <begin position="12"/>
        <end position="34"/>
    </location>
</feature>
<organism evidence="11 12">
    <name type="scientific">Roseinatronobacter monicus</name>
    <dbReference type="NCBI Taxonomy" id="393481"/>
    <lineage>
        <taxon>Bacteria</taxon>
        <taxon>Pseudomonadati</taxon>
        <taxon>Pseudomonadota</taxon>
        <taxon>Alphaproteobacteria</taxon>
        <taxon>Rhodobacterales</taxon>
        <taxon>Paracoccaceae</taxon>
        <taxon>Roseinatronobacter</taxon>
    </lineage>
</organism>
<accession>A0A543KGM4</accession>
<dbReference type="RefSeq" id="WP_142082617.1">
    <property type="nucleotide sequence ID" value="NZ_VFPT01000001.1"/>
</dbReference>
<dbReference type="AlphaFoldDB" id="A0A543KGM4"/>
<comment type="subunit">
    <text evidence="9">The complex comprises the extracytoplasmic solute receptor protein and the two transmembrane proteins.</text>
</comment>
<evidence type="ECO:0000256" key="3">
    <source>
        <dbReference type="ARBA" id="ARBA00022475"/>
    </source>
</evidence>
<dbReference type="GO" id="GO:0022857">
    <property type="term" value="F:transmembrane transporter activity"/>
    <property type="evidence" value="ECO:0007669"/>
    <property type="project" value="UniProtKB-UniRule"/>
</dbReference>
<dbReference type="PANTHER" id="PTHR35011">
    <property type="entry name" value="2,3-DIKETO-L-GULONATE TRAP TRANSPORTER SMALL PERMEASE PROTEIN YIAM"/>
    <property type="match status" value="1"/>
</dbReference>
<reference evidence="11 12" key="1">
    <citation type="submission" date="2019-06" db="EMBL/GenBank/DDBJ databases">
        <title>Genomic Encyclopedia of Archaeal and Bacterial Type Strains, Phase II (KMG-II): from individual species to whole genera.</title>
        <authorList>
            <person name="Goeker M."/>
        </authorList>
    </citation>
    <scope>NUCLEOTIDE SEQUENCE [LARGE SCALE GENOMIC DNA]</scope>
    <source>
        <strain evidence="11 12">DSM 18423</strain>
    </source>
</reference>
<keyword evidence="4 9" id="KW-0997">Cell inner membrane</keyword>
<evidence type="ECO:0000256" key="7">
    <source>
        <dbReference type="ARBA" id="ARBA00023136"/>
    </source>
</evidence>
<comment type="subcellular location">
    <subcellularLocation>
        <location evidence="1 9">Cell inner membrane</location>
        <topology evidence="1 9">Multi-pass membrane protein</topology>
    </subcellularLocation>
</comment>
<evidence type="ECO:0000259" key="10">
    <source>
        <dbReference type="Pfam" id="PF04290"/>
    </source>
</evidence>
<keyword evidence="3" id="KW-1003">Cell membrane</keyword>
<feature type="transmembrane region" description="Helical" evidence="9">
    <location>
        <begin position="54"/>
        <end position="72"/>
    </location>
</feature>
<keyword evidence="6 9" id="KW-1133">Transmembrane helix</keyword>
<dbReference type="Pfam" id="PF04290">
    <property type="entry name" value="DctQ"/>
    <property type="match status" value="1"/>
</dbReference>
<dbReference type="Proteomes" id="UP000320582">
    <property type="component" value="Unassembled WGS sequence"/>
</dbReference>
<dbReference type="InterPro" id="IPR007387">
    <property type="entry name" value="TRAP_DctQ"/>
</dbReference>
<name>A0A543KGM4_9RHOB</name>
<dbReference type="OrthoDB" id="9153217at2"/>
<evidence type="ECO:0000256" key="4">
    <source>
        <dbReference type="ARBA" id="ARBA00022519"/>
    </source>
</evidence>
<evidence type="ECO:0000256" key="6">
    <source>
        <dbReference type="ARBA" id="ARBA00022989"/>
    </source>
</evidence>
<keyword evidence="12" id="KW-1185">Reference proteome</keyword>
<evidence type="ECO:0000256" key="1">
    <source>
        <dbReference type="ARBA" id="ARBA00004429"/>
    </source>
</evidence>
<comment type="function">
    <text evidence="9">Part of the tripartite ATP-independent periplasmic (TRAP) transport system.</text>
</comment>
<proteinExistence type="inferred from homology"/>
<protein>
    <recommendedName>
        <fullName evidence="9">TRAP transporter small permease protein</fullName>
    </recommendedName>
</protein>
<evidence type="ECO:0000256" key="5">
    <source>
        <dbReference type="ARBA" id="ARBA00022692"/>
    </source>
</evidence>
<evidence type="ECO:0000256" key="8">
    <source>
        <dbReference type="ARBA" id="ARBA00038436"/>
    </source>
</evidence>
<evidence type="ECO:0000256" key="2">
    <source>
        <dbReference type="ARBA" id="ARBA00022448"/>
    </source>
</evidence>
<dbReference type="GO" id="GO:0015740">
    <property type="term" value="P:C4-dicarboxylate transport"/>
    <property type="evidence" value="ECO:0007669"/>
    <property type="project" value="TreeGrafter"/>
</dbReference>
<feature type="domain" description="Tripartite ATP-independent periplasmic transporters DctQ component" evidence="10">
    <location>
        <begin position="31"/>
        <end position="159"/>
    </location>
</feature>
<keyword evidence="2 9" id="KW-0813">Transport</keyword>